<organism evidence="2 3">
    <name type="scientific">Panicum virgatum</name>
    <name type="common">Blackwell switchgrass</name>
    <dbReference type="NCBI Taxonomy" id="38727"/>
    <lineage>
        <taxon>Eukaryota</taxon>
        <taxon>Viridiplantae</taxon>
        <taxon>Streptophyta</taxon>
        <taxon>Embryophyta</taxon>
        <taxon>Tracheophyta</taxon>
        <taxon>Spermatophyta</taxon>
        <taxon>Magnoliopsida</taxon>
        <taxon>Liliopsida</taxon>
        <taxon>Poales</taxon>
        <taxon>Poaceae</taxon>
        <taxon>PACMAD clade</taxon>
        <taxon>Panicoideae</taxon>
        <taxon>Panicodae</taxon>
        <taxon>Paniceae</taxon>
        <taxon>Panicinae</taxon>
        <taxon>Panicum</taxon>
        <taxon>Panicum sect. Hiantes</taxon>
    </lineage>
</organism>
<feature type="compositionally biased region" description="Basic residues" evidence="1">
    <location>
        <begin position="131"/>
        <end position="143"/>
    </location>
</feature>
<accession>A0A8T0VQK5</accession>
<feature type="region of interest" description="Disordered" evidence="1">
    <location>
        <begin position="1"/>
        <end position="38"/>
    </location>
</feature>
<reference evidence="2 3" key="1">
    <citation type="submission" date="2020-05" db="EMBL/GenBank/DDBJ databases">
        <title>WGS assembly of Panicum virgatum.</title>
        <authorList>
            <person name="Lovell J.T."/>
            <person name="Jenkins J."/>
            <person name="Shu S."/>
            <person name="Juenger T.E."/>
            <person name="Schmutz J."/>
        </authorList>
    </citation>
    <scope>NUCLEOTIDE SEQUENCE [LARGE SCALE GENOMIC DNA]</scope>
    <source>
        <strain evidence="3">cv. AP13</strain>
    </source>
</reference>
<gene>
    <name evidence="2" type="ORF">PVAP13_2NG362703</name>
</gene>
<proteinExistence type="predicted"/>
<dbReference type="EMBL" id="CM029040">
    <property type="protein sequence ID" value="KAG2635534.1"/>
    <property type="molecule type" value="Genomic_DNA"/>
</dbReference>
<evidence type="ECO:0000256" key="1">
    <source>
        <dbReference type="SAM" id="MobiDB-lite"/>
    </source>
</evidence>
<feature type="region of interest" description="Disordered" evidence="1">
    <location>
        <begin position="78"/>
        <end position="181"/>
    </location>
</feature>
<evidence type="ECO:0000313" key="3">
    <source>
        <dbReference type="Proteomes" id="UP000823388"/>
    </source>
</evidence>
<comment type="caution">
    <text evidence="2">The sequence shown here is derived from an EMBL/GenBank/DDBJ whole genome shotgun (WGS) entry which is preliminary data.</text>
</comment>
<sequence length="201" mass="21716">MQGGAYAPASHREPRPPPPPPPPASPWPGPQSPVGGGGGAVLFLWRGVETGGRRATNRYWACLGLYRSAHSHSFAALGHRGTGQRRARAPLARPGQSRPPPSRHRRAPPPPAGTHHRAPQLPTGLRQPAFARRHRPRPPRRRNAAPCGPPPAGTPQAADPHPSAAARRRPPAGLPQPARRQPCRLHRCRPLTWAGRISWLL</sequence>
<keyword evidence="3" id="KW-1185">Reference proteome</keyword>
<evidence type="ECO:0000313" key="2">
    <source>
        <dbReference type="EMBL" id="KAG2635534.1"/>
    </source>
</evidence>
<dbReference type="Proteomes" id="UP000823388">
    <property type="component" value="Chromosome 2N"/>
</dbReference>
<feature type="compositionally biased region" description="Pro residues" evidence="1">
    <location>
        <begin position="16"/>
        <end position="31"/>
    </location>
</feature>
<feature type="compositionally biased region" description="Low complexity" evidence="1">
    <location>
        <begin position="154"/>
        <end position="165"/>
    </location>
</feature>
<dbReference type="AlphaFoldDB" id="A0A8T0VQK5"/>
<protein>
    <submittedName>
        <fullName evidence="2">Uncharacterized protein</fullName>
    </submittedName>
</protein>
<name>A0A8T0VQK5_PANVG</name>